<evidence type="ECO:0000313" key="2">
    <source>
        <dbReference type="Proteomes" id="UP000193778"/>
    </source>
</evidence>
<proteinExistence type="predicted"/>
<dbReference type="EMBL" id="FWFP01000004">
    <property type="protein sequence ID" value="SLN39318.1"/>
    <property type="molecule type" value="Genomic_DNA"/>
</dbReference>
<dbReference type="AlphaFoldDB" id="A0A1X6Z3F9"/>
<sequence length="50" mass="5683">MKPKKNILFTGFCWKLLGFSVWALLQTFDIDDCWVSARVISSNNQSKASS</sequence>
<reference evidence="2" key="1">
    <citation type="submission" date="2017-03" db="EMBL/GenBank/DDBJ databases">
        <authorList>
            <person name="Rodrigo-Torres L."/>
            <person name="Arahal R.D."/>
            <person name="Lucena T."/>
        </authorList>
    </citation>
    <scope>NUCLEOTIDE SEQUENCE [LARGE SCALE GENOMIC DNA]</scope>
    <source>
        <strain evidence="2">CECT 8411</strain>
    </source>
</reference>
<dbReference type="Proteomes" id="UP000193778">
    <property type="component" value="Unassembled WGS sequence"/>
</dbReference>
<accession>A0A1X6Z3F9</accession>
<gene>
    <name evidence="1" type="ORF">RUM8411_01759</name>
</gene>
<name>A0A1X6Z3F9_9RHOB</name>
<organism evidence="1 2">
    <name type="scientific">Ruegeria meonggei</name>
    <dbReference type="NCBI Taxonomy" id="1446476"/>
    <lineage>
        <taxon>Bacteria</taxon>
        <taxon>Pseudomonadati</taxon>
        <taxon>Pseudomonadota</taxon>
        <taxon>Alphaproteobacteria</taxon>
        <taxon>Rhodobacterales</taxon>
        <taxon>Roseobacteraceae</taxon>
        <taxon>Ruegeria</taxon>
    </lineage>
</organism>
<keyword evidence="2" id="KW-1185">Reference proteome</keyword>
<protein>
    <submittedName>
        <fullName evidence="1">Uncharacterized protein</fullName>
    </submittedName>
</protein>
<evidence type="ECO:0000313" key="1">
    <source>
        <dbReference type="EMBL" id="SLN39318.1"/>
    </source>
</evidence>